<keyword evidence="2 3" id="KW-0040">ANK repeat</keyword>
<name>A0A4P7NLS7_PYROR</name>
<dbReference type="EMBL" id="CP034208">
    <property type="protein sequence ID" value="QBZ63137.1"/>
    <property type="molecule type" value="Genomic_DNA"/>
</dbReference>
<dbReference type="SMART" id="SM00248">
    <property type="entry name" value="ANK"/>
    <property type="match status" value="13"/>
</dbReference>
<reference evidence="5 6" key="1">
    <citation type="journal article" date="2019" name="Mol. Biol. Evol.">
        <title>Blast fungal genomes show frequent chromosomal changes, gene gains and losses, and effector gene turnover.</title>
        <authorList>
            <person name="Gomez Luciano L.B."/>
            <person name="Jason Tsai I."/>
            <person name="Chuma I."/>
            <person name="Tosa Y."/>
            <person name="Chen Y.H."/>
            <person name="Li J.Y."/>
            <person name="Li M.Y."/>
            <person name="Jade Lu M.Y."/>
            <person name="Nakayashiki H."/>
            <person name="Li W.H."/>
        </authorList>
    </citation>
    <scope>NUCLEOTIDE SEQUENCE [LARGE SCALE GENOMIC DNA]</scope>
    <source>
        <strain evidence="5">MZ5-1-6</strain>
    </source>
</reference>
<feature type="repeat" description="ANK" evidence="3">
    <location>
        <begin position="643"/>
        <end position="670"/>
    </location>
</feature>
<sequence length="990" mass="107277">MMEDSSRHALLELCTRATLQGNTISVRMLDFLGAVKHPPFGFKHLAQDFLDICRILWAIEAGLTECFRSGQHFPEDMVKELHAKFQQTNADFIILDQMMREFLGYENGGVGGKLRKGWRMMFADKSIARMRDSLGKSRDALRMSALVFQWSLGSASPDDAAGSGYVGLAAALDRMARGRSTTNLKKSRSFEEISQKDNGAAPQLDLPKIPSLSPQISAMPIGLPDRASSATHSLTDVTRDRGDDHLSPGHLRRLSSNRNPYSSASHKSDNRSLNDNRSLTTADDRDSVATSNRRREPTRRPEVPTVPEKVYNVSGRLTKVPKNNAPSEKSIGSGRLGPGANLRLESNPHRPRSLEQDDNTSPGLTDADTLLDDLESLDLSGPIKAVRIHADPQQMPRWQPRNVAAANNPNLRTALAGAVQTQKHKVVEQLLDRGVAPDTHPDDIHILREAILNRDLETMRLLLCFGADANSADSDGVTPLLYAVEVAFLEGIQLLLKYGADPNLAGTNNPGPELPLGVAIAEQRPELAQLLLTYGADVNIQFAQGNTPLISAVGGRDASLRLVELLLEYGADANAKSREGKTALFEAITNGGRVDVVTALLDHGANPNLPGPKHMLWPSTSQPACLEVLLARGADPKKTPGVLELAVSINNPDAVRILLAAGVDVNARKDGVWTPLCTSIRDDRKDLFDLMLAAGADPNLSSAEYPCFKCVTHFRTAYYLPKLVEAGGDLSSPPGICETAVAVGNADALAWLLAEKRADPNDRSAEGRTALTTAIRENKPDMVDALLRGGADPSVRGEGWPVHMAVGHPHILQKLLGVLSDPGAFRGVLEMAVVADQLESVKLLLKAGVSIEDRRSGVFSPLTSAIREGNKKMVRFLIEDAGADVNSPGEHLPLVKAVRSYKGDGDMDVLHLLLKKGADVNRMYRGWNGIMQAVESGELSVLKLLVDHVRRTSGGVVDLELKDDTGRTAVDIATSRCWTDAVEILKQGHR</sequence>
<dbReference type="SUPFAM" id="SSF48403">
    <property type="entry name" value="Ankyrin repeat"/>
    <property type="match status" value="2"/>
</dbReference>
<feature type="compositionally biased region" description="Basic and acidic residues" evidence="4">
    <location>
        <begin position="346"/>
        <end position="355"/>
    </location>
</feature>
<proteinExistence type="predicted"/>
<evidence type="ECO:0000256" key="2">
    <source>
        <dbReference type="ARBA" id="ARBA00023043"/>
    </source>
</evidence>
<feature type="region of interest" description="Disordered" evidence="4">
    <location>
        <begin position="178"/>
        <end position="368"/>
    </location>
</feature>
<dbReference type="Pfam" id="PF12796">
    <property type="entry name" value="Ank_2"/>
    <property type="match status" value="4"/>
</dbReference>
<dbReference type="AlphaFoldDB" id="A0A4P7NLS7"/>
<dbReference type="PANTHER" id="PTHR24198:SF165">
    <property type="entry name" value="ANKYRIN REPEAT-CONTAINING PROTEIN-RELATED"/>
    <property type="match status" value="1"/>
</dbReference>
<evidence type="ECO:0000256" key="1">
    <source>
        <dbReference type="ARBA" id="ARBA00022737"/>
    </source>
</evidence>
<evidence type="ECO:0000256" key="4">
    <source>
        <dbReference type="SAM" id="MobiDB-lite"/>
    </source>
</evidence>
<feature type="repeat" description="ANK" evidence="3">
    <location>
        <begin position="579"/>
        <end position="612"/>
    </location>
</feature>
<feature type="compositionally biased region" description="Basic and acidic residues" evidence="4">
    <location>
        <begin position="282"/>
        <end position="302"/>
    </location>
</feature>
<dbReference type="Gene3D" id="1.25.40.20">
    <property type="entry name" value="Ankyrin repeat-containing domain"/>
    <property type="match status" value="4"/>
</dbReference>
<feature type="compositionally biased region" description="Basic and acidic residues" evidence="4">
    <location>
        <begin position="237"/>
        <end position="247"/>
    </location>
</feature>
<evidence type="ECO:0000256" key="3">
    <source>
        <dbReference type="PROSITE-ProRule" id="PRU00023"/>
    </source>
</evidence>
<dbReference type="PROSITE" id="PS50297">
    <property type="entry name" value="ANK_REP_REGION"/>
    <property type="match status" value="4"/>
</dbReference>
<evidence type="ECO:0000313" key="6">
    <source>
        <dbReference type="Proteomes" id="UP000294847"/>
    </source>
</evidence>
<dbReference type="PANTHER" id="PTHR24198">
    <property type="entry name" value="ANKYRIN REPEAT AND PROTEIN KINASE DOMAIN-CONTAINING PROTEIN"/>
    <property type="match status" value="1"/>
</dbReference>
<dbReference type="InterPro" id="IPR036770">
    <property type="entry name" value="Ankyrin_rpt-contain_sf"/>
</dbReference>
<feature type="repeat" description="ANK" evidence="3">
    <location>
        <begin position="475"/>
        <end position="507"/>
    </location>
</feature>
<dbReference type="PROSITE" id="PS50088">
    <property type="entry name" value="ANK_REPEAT"/>
    <property type="match status" value="5"/>
</dbReference>
<keyword evidence="1" id="KW-0677">Repeat</keyword>
<evidence type="ECO:0000313" key="5">
    <source>
        <dbReference type="EMBL" id="QBZ63137.1"/>
    </source>
</evidence>
<organism evidence="5 6">
    <name type="scientific">Pyricularia oryzae</name>
    <name type="common">Rice blast fungus</name>
    <name type="synonym">Magnaporthe oryzae</name>
    <dbReference type="NCBI Taxonomy" id="318829"/>
    <lineage>
        <taxon>Eukaryota</taxon>
        <taxon>Fungi</taxon>
        <taxon>Dikarya</taxon>
        <taxon>Ascomycota</taxon>
        <taxon>Pezizomycotina</taxon>
        <taxon>Sordariomycetes</taxon>
        <taxon>Sordariomycetidae</taxon>
        <taxon>Magnaporthales</taxon>
        <taxon>Pyriculariaceae</taxon>
        <taxon>Pyricularia</taxon>
    </lineage>
</organism>
<dbReference type="InterPro" id="IPR002110">
    <property type="entry name" value="Ankyrin_rpt"/>
</dbReference>
<gene>
    <name evidence="5" type="ORF">PoMZ_12033</name>
</gene>
<feature type="repeat" description="ANK" evidence="3">
    <location>
        <begin position="544"/>
        <end position="578"/>
    </location>
</feature>
<feature type="repeat" description="ANK" evidence="3">
    <location>
        <begin position="766"/>
        <end position="798"/>
    </location>
</feature>
<protein>
    <submittedName>
        <fullName evidence="5">Uncharacterized protein</fullName>
    </submittedName>
</protein>
<feature type="compositionally biased region" description="Polar residues" evidence="4">
    <location>
        <begin position="256"/>
        <end position="265"/>
    </location>
</feature>
<accession>A0A4P7NLS7</accession>
<dbReference type="Proteomes" id="UP000294847">
    <property type="component" value="Chromosome 5"/>
</dbReference>